<organism evidence="2 3">
    <name type="scientific">Alkalibaculum bacchi</name>
    <dbReference type="NCBI Taxonomy" id="645887"/>
    <lineage>
        <taxon>Bacteria</taxon>
        <taxon>Bacillati</taxon>
        <taxon>Bacillota</taxon>
        <taxon>Clostridia</taxon>
        <taxon>Eubacteriales</taxon>
        <taxon>Eubacteriaceae</taxon>
        <taxon>Alkalibaculum</taxon>
    </lineage>
</organism>
<reference evidence="2 3" key="1">
    <citation type="submission" date="2018-06" db="EMBL/GenBank/DDBJ databases">
        <title>Genomic Encyclopedia of Type Strains, Phase IV (KMG-IV): sequencing the most valuable type-strain genomes for metagenomic binning, comparative biology and taxonomic classification.</title>
        <authorList>
            <person name="Goeker M."/>
        </authorList>
    </citation>
    <scope>NUCLEOTIDE SEQUENCE [LARGE SCALE GENOMIC DNA]</scope>
    <source>
        <strain evidence="2 3">DSM 22112</strain>
    </source>
</reference>
<name>A0A366HYR1_9FIRM</name>
<keyword evidence="1" id="KW-0472">Membrane</keyword>
<accession>A0A366HYR1</accession>
<sequence>MLENNVYRMIMLIGAIIIIAILINLLTNNYGEMQAVIQRFFALKLQKY</sequence>
<dbReference type="EMBL" id="QNRX01000019">
    <property type="protein sequence ID" value="RBP59281.1"/>
    <property type="molecule type" value="Genomic_DNA"/>
</dbReference>
<evidence type="ECO:0000313" key="2">
    <source>
        <dbReference type="EMBL" id="RBP59281.1"/>
    </source>
</evidence>
<dbReference type="AlphaFoldDB" id="A0A366HYR1"/>
<keyword evidence="1" id="KW-1133">Transmembrane helix</keyword>
<keyword evidence="3" id="KW-1185">Reference proteome</keyword>
<keyword evidence="1" id="KW-0812">Transmembrane</keyword>
<comment type="caution">
    <text evidence="2">The sequence shown here is derived from an EMBL/GenBank/DDBJ whole genome shotgun (WGS) entry which is preliminary data.</text>
</comment>
<feature type="transmembrane region" description="Helical" evidence="1">
    <location>
        <begin position="6"/>
        <end position="26"/>
    </location>
</feature>
<proteinExistence type="predicted"/>
<dbReference type="Proteomes" id="UP000253490">
    <property type="component" value="Unassembled WGS sequence"/>
</dbReference>
<gene>
    <name evidence="2" type="ORF">DES36_1196</name>
</gene>
<evidence type="ECO:0000256" key="1">
    <source>
        <dbReference type="SAM" id="Phobius"/>
    </source>
</evidence>
<protein>
    <submittedName>
        <fullName evidence="2">Uncharacterized protein</fullName>
    </submittedName>
</protein>
<evidence type="ECO:0000313" key="3">
    <source>
        <dbReference type="Proteomes" id="UP000253490"/>
    </source>
</evidence>
<dbReference type="RefSeq" id="WP_170128290.1">
    <property type="nucleotide sequence ID" value="NZ_QNRX01000019.1"/>
</dbReference>